<dbReference type="Pfam" id="PF00160">
    <property type="entry name" value="Pro_isomerase"/>
    <property type="match status" value="1"/>
</dbReference>
<dbReference type="PANTHER" id="PTHR45625">
    <property type="entry name" value="PEPTIDYL-PROLYL CIS-TRANS ISOMERASE-RELATED"/>
    <property type="match status" value="1"/>
</dbReference>
<sequence length="185" mass="20507">MSVVICTSHGSLLINLRFVDCPRASFNFLALCASTYYDGCRFHRLVPSAFVLTGDPTGTGKGGDSVFVHHPDAQLRQRCFEDEGIGTALHDNRGVVSMAHKGNKPDTNASQFFILFKPCPALDAKHTAFGLVDLEWNDGESERTLRRLEELKVDEKHNVLDEEAKILGTTVMYNPFAEGHIKLDV</sequence>
<comment type="similarity">
    <text evidence="4">Belongs to the cyclophilin-type PPIase family.</text>
</comment>
<name>G0U370_TRYVY</name>
<comment type="function">
    <text evidence="4">PPIases accelerate the folding of proteins. It catalyzes the cis-trans isomerization of proline imidic peptide bonds in oligopeptides.</text>
</comment>
<proteinExistence type="inferred from homology"/>
<protein>
    <recommendedName>
        <fullName evidence="4">Peptidyl-prolyl cis-trans isomerase</fullName>
        <shortName evidence="4">PPIase</shortName>
        <ecNumber evidence="4">5.2.1.8</ecNumber>
    </recommendedName>
</protein>
<dbReference type="AlphaFoldDB" id="G0U370"/>
<dbReference type="GO" id="GO:0003755">
    <property type="term" value="F:peptidyl-prolyl cis-trans isomerase activity"/>
    <property type="evidence" value="ECO:0007669"/>
    <property type="project" value="UniProtKB-UniRule"/>
</dbReference>
<evidence type="ECO:0000256" key="1">
    <source>
        <dbReference type="ARBA" id="ARBA00000971"/>
    </source>
</evidence>
<dbReference type="PROSITE" id="PS50072">
    <property type="entry name" value="CSA_PPIASE_2"/>
    <property type="match status" value="1"/>
</dbReference>
<organism evidence="6">
    <name type="scientific">Trypanosoma vivax (strain Y486)</name>
    <dbReference type="NCBI Taxonomy" id="1055687"/>
    <lineage>
        <taxon>Eukaryota</taxon>
        <taxon>Discoba</taxon>
        <taxon>Euglenozoa</taxon>
        <taxon>Kinetoplastea</taxon>
        <taxon>Metakinetoplastina</taxon>
        <taxon>Trypanosomatida</taxon>
        <taxon>Trypanosomatidae</taxon>
        <taxon>Trypanosoma</taxon>
        <taxon>Duttonella</taxon>
    </lineage>
</organism>
<evidence type="ECO:0000256" key="3">
    <source>
        <dbReference type="ARBA" id="ARBA00023235"/>
    </source>
</evidence>
<dbReference type="Gene3D" id="2.40.100.10">
    <property type="entry name" value="Cyclophilin-like"/>
    <property type="match status" value="1"/>
</dbReference>
<evidence type="ECO:0000313" key="6">
    <source>
        <dbReference type="EMBL" id="CCC50725.1"/>
    </source>
</evidence>
<dbReference type="GO" id="GO:0071013">
    <property type="term" value="C:catalytic step 2 spliceosome"/>
    <property type="evidence" value="ECO:0007669"/>
    <property type="project" value="TreeGrafter"/>
</dbReference>
<gene>
    <name evidence="6" type="ORF">TVY486_0905460</name>
</gene>
<dbReference type="InterPro" id="IPR002130">
    <property type="entry name" value="Cyclophilin-type_PPIase_dom"/>
</dbReference>
<evidence type="ECO:0000259" key="5">
    <source>
        <dbReference type="PROSITE" id="PS50072"/>
    </source>
</evidence>
<comment type="catalytic activity">
    <reaction evidence="1 4">
        <text>[protein]-peptidylproline (omega=180) = [protein]-peptidylproline (omega=0)</text>
        <dbReference type="Rhea" id="RHEA:16237"/>
        <dbReference type="Rhea" id="RHEA-COMP:10747"/>
        <dbReference type="Rhea" id="RHEA-COMP:10748"/>
        <dbReference type="ChEBI" id="CHEBI:83833"/>
        <dbReference type="ChEBI" id="CHEBI:83834"/>
        <dbReference type="EC" id="5.2.1.8"/>
    </reaction>
</comment>
<dbReference type="VEuPathDB" id="TriTrypDB:TvY486_0905460"/>
<dbReference type="SUPFAM" id="SSF50891">
    <property type="entry name" value="Cyclophilin-like"/>
    <property type="match status" value="1"/>
</dbReference>
<dbReference type="InterPro" id="IPR029000">
    <property type="entry name" value="Cyclophilin-like_dom_sf"/>
</dbReference>
<dbReference type="PANTHER" id="PTHR45625:SF2">
    <property type="entry name" value="PEPTIDYL-PROLYL CIS-TRANS ISOMERASE-LIKE 3"/>
    <property type="match status" value="1"/>
</dbReference>
<reference evidence="6" key="1">
    <citation type="journal article" date="2012" name="Proc. Natl. Acad. Sci. U.S.A.">
        <title>Antigenic diversity is generated by distinct evolutionary mechanisms in African trypanosome species.</title>
        <authorList>
            <person name="Jackson A.P."/>
            <person name="Berry A."/>
            <person name="Aslett M."/>
            <person name="Allison H.C."/>
            <person name="Burton P."/>
            <person name="Vavrova-Anderson J."/>
            <person name="Brown R."/>
            <person name="Browne H."/>
            <person name="Corton N."/>
            <person name="Hauser H."/>
            <person name="Gamble J."/>
            <person name="Gilderthorp R."/>
            <person name="Marcello L."/>
            <person name="McQuillan J."/>
            <person name="Otto T.D."/>
            <person name="Quail M.A."/>
            <person name="Sanders M.J."/>
            <person name="van Tonder A."/>
            <person name="Ginger M.L."/>
            <person name="Field M.C."/>
            <person name="Barry J.D."/>
            <person name="Hertz-Fowler C."/>
            <person name="Berriman M."/>
        </authorList>
    </citation>
    <scope>NUCLEOTIDE SEQUENCE</scope>
    <source>
        <strain evidence="6">Y486</strain>
    </source>
</reference>
<dbReference type="InterPro" id="IPR044666">
    <property type="entry name" value="Cyclophilin_A-like"/>
</dbReference>
<keyword evidence="2 4" id="KW-0697">Rotamase</keyword>
<evidence type="ECO:0000256" key="4">
    <source>
        <dbReference type="RuleBase" id="RU363019"/>
    </source>
</evidence>
<dbReference type="EC" id="5.2.1.8" evidence="4"/>
<dbReference type="InterPro" id="IPR024936">
    <property type="entry name" value="Cyclophilin-type_PPIase"/>
</dbReference>
<feature type="domain" description="PPIase cyclophilin-type" evidence="5">
    <location>
        <begin position="10"/>
        <end position="171"/>
    </location>
</feature>
<accession>G0U370</accession>
<dbReference type="PRINTS" id="PR00153">
    <property type="entry name" value="CSAPPISMRASE"/>
</dbReference>
<evidence type="ECO:0000256" key="2">
    <source>
        <dbReference type="ARBA" id="ARBA00023110"/>
    </source>
</evidence>
<keyword evidence="3 4" id="KW-0413">Isomerase</keyword>
<dbReference type="PIRSF" id="PIRSF001467">
    <property type="entry name" value="Peptidylpro_ismrse"/>
    <property type="match status" value="1"/>
</dbReference>
<dbReference type="EMBL" id="HE573025">
    <property type="protein sequence ID" value="CCC50725.1"/>
    <property type="molecule type" value="Genomic_DNA"/>
</dbReference>
<dbReference type="OMA" id="CTFYRHF"/>